<dbReference type="Gene3D" id="1.20.1280.50">
    <property type="match status" value="1"/>
</dbReference>
<dbReference type="PANTHER" id="PTHR32278">
    <property type="entry name" value="F-BOX DOMAIN-CONTAINING PROTEIN"/>
    <property type="match status" value="1"/>
</dbReference>
<accession>A0AAN9SKQ0</accession>
<keyword evidence="3" id="KW-1185">Reference proteome</keyword>
<dbReference type="InterPro" id="IPR001810">
    <property type="entry name" value="F-box_dom"/>
</dbReference>
<reference evidence="2 3" key="1">
    <citation type="submission" date="2024-01" db="EMBL/GenBank/DDBJ databases">
        <title>The genomes of 5 underutilized Papilionoideae crops provide insights into root nodulation and disease resistanc.</title>
        <authorList>
            <person name="Jiang F."/>
        </authorList>
    </citation>
    <scope>NUCLEOTIDE SEQUENCE [LARGE SCALE GENOMIC DNA]</scope>
    <source>
        <strain evidence="2">DUOXIRENSHENG_FW03</strain>
        <tissue evidence="2">Leaves</tissue>
    </source>
</reference>
<protein>
    <recommendedName>
        <fullName evidence="1">F-box domain-containing protein</fullName>
    </recommendedName>
</protein>
<comment type="caution">
    <text evidence="2">The sequence shown here is derived from an EMBL/GenBank/DDBJ whole genome shotgun (WGS) entry which is preliminary data.</text>
</comment>
<proteinExistence type="predicted"/>
<dbReference type="AlphaFoldDB" id="A0AAN9SKQ0"/>
<evidence type="ECO:0000259" key="1">
    <source>
        <dbReference type="PROSITE" id="PS50181"/>
    </source>
</evidence>
<organism evidence="2 3">
    <name type="scientific">Psophocarpus tetragonolobus</name>
    <name type="common">Winged bean</name>
    <name type="synonym">Dolichos tetragonolobus</name>
    <dbReference type="NCBI Taxonomy" id="3891"/>
    <lineage>
        <taxon>Eukaryota</taxon>
        <taxon>Viridiplantae</taxon>
        <taxon>Streptophyta</taxon>
        <taxon>Embryophyta</taxon>
        <taxon>Tracheophyta</taxon>
        <taxon>Spermatophyta</taxon>
        <taxon>Magnoliopsida</taxon>
        <taxon>eudicotyledons</taxon>
        <taxon>Gunneridae</taxon>
        <taxon>Pentapetalae</taxon>
        <taxon>rosids</taxon>
        <taxon>fabids</taxon>
        <taxon>Fabales</taxon>
        <taxon>Fabaceae</taxon>
        <taxon>Papilionoideae</taxon>
        <taxon>50 kb inversion clade</taxon>
        <taxon>NPAAA clade</taxon>
        <taxon>indigoferoid/millettioid clade</taxon>
        <taxon>Phaseoleae</taxon>
        <taxon>Psophocarpus</taxon>
    </lineage>
</organism>
<dbReference type="Pfam" id="PF00646">
    <property type="entry name" value="F-box"/>
    <property type="match status" value="1"/>
</dbReference>
<sequence length="304" mass="34382">MGCRSNIESLPDDCVCEILSHASPLEACRFSVVCPRLGSCANSDNLWRRFLPSDYEEIVSRAVNPFALNFSSYKQLFHALCHPLLIDQGNKSFKLEKCWGKKSYILSARELSIARSSDPLTWSWKPIPESRFAEAVELKRVCWLEIEGKIRTASVTKNTVYGAYLIMNVSDRAYGLDYAASEVSVTVGKKVERGMAYLGHKDEKKRKMERLFYGNRTEMLRRNTAFEEEGIGVGVPRNREDGWMEIEVGEFMSGEGDEEVNISVREVGYQFKGGLILQGIEIRPKPSHHTAAKSSSSFNTSHFQ</sequence>
<dbReference type="InterPro" id="IPR036047">
    <property type="entry name" value="F-box-like_dom_sf"/>
</dbReference>
<dbReference type="Proteomes" id="UP001386955">
    <property type="component" value="Unassembled WGS sequence"/>
</dbReference>
<dbReference type="PROSITE" id="PS50181">
    <property type="entry name" value="FBOX"/>
    <property type="match status" value="1"/>
</dbReference>
<dbReference type="CDD" id="cd22162">
    <property type="entry name" value="F-box_AtSKIP3-like"/>
    <property type="match status" value="1"/>
</dbReference>
<dbReference type="SUPFAM" id="SSF81383">
    <property type="entry name" value="F-box domain"/>
    <property type="match status" value="1"/>
</dbReference>
<gene>
    <name evidence="2" type="ORF">VNO78_18317</name>
</gene>
<dbReference type="EMBL" id="JAYMYS010000004">
    <property type="protein sequence ID" value="KAK7397150.1"/>
    <property type="molecule type" value="Genomic_DNA"/>
</dbReference>
<evidence type="ECO:0000313" key="3">
    <source>
        <dbReference type="Proteomes" id="UP001386955"/>
    </source>
</evidence>
<dbReference type="SMART" id="SM00256">
    <property type="entry name" value="FBOX"/>
    <property type="match status" value="1"/>
</dbReference>
<evidence type="ECO:0000313" key="2">
    <source>
        <dbReference type="EMBL" id="KAK7397150.1"/>
    </source>
</evidence>
<dbReference type="PANTHER" id="PTHR32278:SF15">
    <property type="entry name" value="F-BOX PROTEIN PP2-B13-RELATED"/>
    <property type="match status" value="1"/>
</dbReference>
<dbReference type="Pfam" id="PF14299">
    <property type="entry name" value="PP2"/>
    <property type="match status" value="1"/>
</dbReference>
<dbReference type="InterPro" id="IPR025886">
    <property type="entry name" value="PP2-like"/>
</dbReference>
<name>A0AAN9SKQ0_PSOTE</name>
<feature type="domain" description="F-box" evidence="1">
    <location>
        <begin position="4"/>
        <end position="50"/>
    </location>
</feature>